<dbReference type="SUPFAM" id="SSF46894">
    <property type="entry name" value="C-terminal effector domain of the bipartite response regulators"/>
    <property type="match status" value="1"/>
</dbReference>
<sequence length="1013" mass="107585">MSQTAPPLSAEYAMMPRMPLSTGPLIGRDTDLSRLADAIGLRPTPGAQPGGVVVLSGDAGIGKSRIVGQLVTDATRAGWFTAVGHCVGLAGSSLAYLPFVELVGTIDAGHPDVVERVLDTHPSLAHLLPGRAGTQDGERAEREGRSGQPTDPGQVAEAVHALLSALGDAQPSLLVIEDVHWADHSSRDLITLLLTRGFTKAVGLVVTYRSDDLFRRHPLHDTLAVWARIAGLEHVELAPLPDDAVRELVSGIEGAPTDAETNAEIARRAEGNPFFAEELVASAAAGQALTGGLSRVLRARVEQLDETAQRVLRAIALKGGQYIGHDLLSRVLDLPDETLEAALAAAVEHHVLEARWPPAYTFRHALLGEAVADSLLPGERLRLHRAYAAVLAEHPELAPASELARHAAAVGDLPTAVRASRAAAESAMAVGGPQEALLHFERALSWLPEDDPERDEVTLGASRAAMVAGDSIRAIDLLRDRLDHPGRAQQPGARADLLATLVSRSRILDLPTDSVALTDEALSLIGDEADERRVRVLVARVQALVDTGSFVEAAVVGNEVSLLAERLGLGGALAEVRTILARVLEAQQDLDSVEAHLESIVADIPPDDPLLLRALHQLASLAHRRGDLPGSLALYDRGAEVARRLHREWAPWGQECRLLGGLTAYELGDWDGAVRRLDLAGRAAPQPGRAIFTAAALSVQAGRGEPVDPDLIAALQEWWHVDGLCVVLTVMPAVDVLGHAGDLPGVLDVAEAAVRVLDAAWGDYHAVARLAAVLAGQAATLVPHADPDVRARAVALVDELADRARRIGELRPAVEKASRPKFERSAPAPLEDTSRETWAWTARVEAEVLRLQRVAGLEDPPPADELVAAWRESVRAFERYGHVFETARSKARLAAALRAAGDAAASREVAEQAREVAVRLEAKPLLEELDDARPFAAGGRQGAGGEGTLELTPRELEVLALLAQGLTNGQIGKQLYISTKTVSVHVSNLLAKLGASGRTEAAAIARRRGLVSS</sequence>
<keyword evidence="2" id="KW-0067">ATP-binding</keyword>
<dbReference type="EMBL" id="BAABDC010000003">
    <property type="protein sequence ID" value="GAA3704265.1"/>
    <property type="molecule type" value="Genomic_DNA"/>
</dbReference>
<dbReference type="Pfam" id="PF00196">
    <property type="entry name" value="GerE"/>
    <property type="match status" value="1"/>
</dbReference>
<evidence type="ECO:0000256" key="3">
    <source>
        <dbReference type="SAM" id="MobiDB-lite"/>
    </source>
</evidence>
<dbReference type="PRINTS" id="PR00038">
    <property type="entry name" value="HTHLUXR"/>
</dbReference>
<dbReference type="Pfam" id="PF13191">
    <property type="entry name" value="AAA_16"/>
    <property type="match status" value="1"/>
</dbReference>
<evidence type="ECO:0000259" key="4">
    <source>
        <dbReference type="PROSITE" id="PS50043"/>
    </source>
</evidence>
<dbReference type="SUPFAM" id="SSF52540">
    <property type="entry name" value="P-loop containing nucleoside triphosphate hydrolases"/>
    <property type="match status" value="1"/>
</dbReference>
<feature type="region of interest" description="Disordered" evidence="3">
    <location>
        <begin position="127"/>
        <end position="153"/>
    </location>
</feature>
<feature type="domain" description="HTH luxR-type" evidence="4">
    <location>
        <begin position="944"/>
        <end position="1009"/>
    </location>
</feature>
<dbReference type="Gene3D" id="1.25.40.10">
    <property type="entry name" value="Tetratricopeptide repeat domain"/>
    <property type="match status" value="1"/>
</dbReference>
<organism evidence="5 6">
    <name type="scientific">Terrabacter ginsenosidimutans</name>
    <dbReference type="NCBI Taxonomy" id="490575"/>
    <lineage>
        <taxon>Bacteria</taxon>
        <taxon>Bacillati</taxon>
        <taxon>Actinomycetota</taxon>
        <taxon>Actinomycetes</taxon>
        <taxon>Micrococcales</taxon>
        <taxon>Intrasporangiaceae</taxon>
        <taxon>Terrabacter</taxon>
    </lineage>
</organism>
<name>A0ABP7DJS5_9MICO</name>
<dbReference type="InterPro" id="IPR011990">
    <property type="entry name" value="TPR-like_helical_dom_sf"/>
</dbReference>
<keyword evidence="6" id="KW-1185">Reference proteome</keyword>
<dbReference type="PROSITE" id="PS00622">
    <property type="entry name" value="HTH_LUXR_1"/>
    <property type="match status" value="1"/>
</dbReference>
<comment type="caution">
    <text evidence="5">The sequence shown here is derived from an EMBL/GenBank/DDBJ whole genome shotgun (WGS) entry which is preliminary data.</text>
</comment>
<dbReference type="SUPFAM" id="SSF48452">
    <property type="entry name" value="TPR-like"/>
    <property type="match status" value="1"/>
</dbReference>
<dbReference type="InterPro" id="IPR036388">
    <property type="entry name" value="WH-like_DNA-bd_sf"/>
</dbReference>
<dbReference type="PANTHER" id="PTHR16305:SF35">
    <property type="entry name" value="TRANSCRIPTIONAL ACTIVATOR DOMAIN"/>
    <property type="match status" value="1"/>
</dbReference>
<dbReference type="Gene3D" id="1.10.10.10">
    <property type="entry name" value="Winged helix-like DNA-binding domain superfamily/Winged helix DNA-binding domain"/>
    <property type="match status" value="1"/>
</dbReference>
<dbReference type="Proteomes" id="UP001501468">
    <property type="component" value="Unassembled WGS sequence"/>
</dbReference>
<accession>A0ABP7DJS5</accession>
<evidence type="ECO:0000256" key="2">
    <source>
        <dbReference type="ARBA" id="ARBA00022840"/>
    </source>
</evidence>
<dbReference type="InterPro" id="IPR041664">
    <property type="entry name" value="AAA_16"/>
</dbReference>
<gene>
    <name evidence="5" type="ORF">GCM10022399_21080</name>
</gene>
<dbReference type="PANTHER" id="PTHR16305">
    <property type="entry name" value="TESTICULAR SOLUBLE ADENYLYL CYCLASE"/>
    <property type="match status" value="1"/>
</dbReference>
<dbReference type="InterPro" id="IPR027417">
    <property type="entry name" value="P-loop_NTPase"/>
</dbReference>
<evidence type="ECO:0000313" key="5">
    <source>
        <dbReference type="EMBL" id="GAA3704265.1"/>
    </source>
</evidence>
<evidence type="ECO:0000256" key="1">
    <source>
        <dbReference type="ARBA" id="ARBA00022741"/>
    </source>
</evidence>
<reference evidence="6" key="1">
    <citation type="journal article" date="2019" name="Int. J. Syst. Evol. Microbiol.">
        <title>The Global Catalogue of Microorganisms (GCM) 10K type strain sequencing project: providing services to taxonomists for standard genome sequencing and annotation.</title>
        <authorList>
            <consortium name="The Broad Institute Genomics Platform"/>
            <consortium name="The Broad Institute Genome Sequencing Center for Infectious Disease"/>
            <person name="Wu L."/>
            <person name="Ma J."/>
        </authorList>
    </citation>
    <scope>NUCLEOTIDE SEQUENCE [LARGE SCALE GENOMIC DNA]</scope>
    <source>
        <strain evidence="6">JCM 17125</strain>
    </source>
</reference>
<dbReference type="PROSITE" id="PS50043">
    <property type="entry name" value="HTH_LUXR_2"/>
    <property type="match status" value="1"/>
</dbReference>
<protein>
    <submittedName>
        <fullName evidence="5">Helix-turn-helix transcriptional regulator</fullName>
    </submittedName>
</protein>
<proteinExistence type="predicted"/>
<dbReference type="CDD" id="cd06170">
    <property type="entry name" value="LuxR_C_like"/>
    <property type="match status" value="1"/>
</dbReference>
<feature type="compositionally biased region" description="Basic and acidic residues" evidence="3">
    <location>
        <begin position="136"/>
        <end position="145"/>
    </location>
</feature>
<dbReference type="RefSeq" id="WP_344945542.1">
    <property type="nucleotide sequence ID" value="NZ_BAABDC010000003.1"/>
</dbReference>
<dbReference type="InterPro" id="IPR016032">
    <property type="entry name" value="Sig_transdc_resp-reg_C-effctor"/>
</dbReference>
<dbReference type="SMART" id="SM00421">
    <property type="entry name" value="HTH_LUXR"/>
    <property type="match status" value="1"/>
</dbReference>
<keyword evidence="1" id="KW-0547">Nucleotide-binding</keyword>
<evidence type="ECO:0000313" key="6">
    <source>
        <dbReference type="Proteomes" id="UP001501468"/>
    </source>
</evidence>
<dbReference type="InterPro" id="IPR000792">
    <property type="entry name" value="Tscrpt_reg_LuxR_C"/>
</dbReference>